<protein>
    <submittedName>
        <fullName evidence="5">FAD/NAD(P)-binding domain-containing protein</fullName>
    </submittedName>
</protein>
<dbReference type="InterPro" id="IPR023753">
    <property type="entry name" value="FAD/NAD-binding_dom"/>
</dbReference>
<sequence length="405" mass="43549">MATWPQIDFLCMITASFFKLQTFSRRLLSRFSLSKFPERAIMEKAYDSLIIGAGPAGLNAALGLGRVHRSAAVFSNNKFRNDGAHAAHTVLSRDHVKPSLIREEGIKDIAKYNNTTHIHTTITKIEKTTIGDLSGFTAEDENGQTYTGRTVILATGSQDVFPDLPGYAANWPLNIYQCPFCDGHERAHLPKGILAIPTFQPMLESVGSMLQHMSSPAHAPSFPLDPSQPAHSITIFTNGAIPNTSDPSIANAVDTARALGMRFEHRKIAQLVPATREGAPARSQEDEACEGVSVVLEDGTSVYLGFLFHKPPTVPNARGLIEKLGVEMAESPFGVDVKRVEPFGGTNVAGVYVAGDVGTPLKSVTGAMFHGGMAAAGVAHQCITEENKIALARWKARVETTVASS</sequence>
<reference evidence="5" key="1">
    <citation type="journal article" date="2020" name="Stud. Mycol.">
        <title>101 Dothideomycetes genomes: a test case for predicting lifestyles and emergence of pathogens.</title>
        <authorList>
            <person name="Haridas S."/>
            <person name="Albert R."/>
            <person name="Binder M."/>
            <person name="Bloem J."/>
            <person name="Labutti K."/>
            <person name="Salamov A."/>
            <person name="Andreopoulos B."/>
            <person name="Baker S."/>
            <person name="Barry K."/>
            <person name="Bills G."/>
            <person name="Bluhm B."/>
            <person name="Cannon C."/>
            <person name="Castanera R."/>
            <person name="Culley D."/>
            <person name="Daum C."/>
            <person name="Ezra D."/>
            <person name="Gonzalez J."/>
            <person name="Henrissat B."/>
            <person name="Kuo A."/>
            <person name="Liang C."/>
            <person name="Lipzen A."/>
            <person name="Lutzoni F."/>
            <person name="Magnuson J."/>
            <person name="Mondo S."/>
            <person name="Nolan M."/>
            <person name="Ohm R."/>
            <person name="Pangilinan J."/>
            <person name="Park H.-J."/>
            <person name="Ramirez L."/>
            <person name="Alfaro M."/>
            <person name="Sun H."/>
            <person name="Tritt A."/>
            <person name="Yoshinaga Y."/>
            <person name="Zwiers L.-H."/>
            <person name="Turgeon B."/>
            <person name="Goodwin S."/>
            <person name="Spatafora J."/>
            <person name="Crous P."/>
            <person name="Grigoriev I."/>
        </authorList>
    </citation>
    <scope>NUCLEOTIDE SEQUENCE</scope>
    <source>
        <strain evidence="5">Tuck. ex Michener</strain>
    </source>
</reference>
<keyword evidence="6" id="KW-1185">Reference proteome</keyword>
<dbReference type="EMBL" id="ML991781">
    <property type="protein sequence ID" value="KAF2237292.1"/>
    <property type="molecule type" value="Genomic_DNA"/>
</dbReference>
<evidence type="ECO:0000313" key="6">
    <source>
        <dbReference type="Proteomes" id="UP000800092"/>
    </source>
</evidence>
<dbReference type="GO" id="GO:0016491">
    <property type="term" value="F:oxidoreductase activity"/>
    <property type="evidence" value="ECO:0007669"/>
    <property type="project" value="UniProtKB-KW"/>
</dbReference>
<feature type="domain" description="FAD/NAD(P)-binding" evidence="4">
    <location>
        <begin position="47"/>
        <end position="191"/>
    </location>
</feature>
<dbReference type="Gene3D" id="3.50.50.60">
    <property type="entry name" value="FAD/NAD(P)-binding domain"/>
    <property type="match status" value="2"/>
</dbReference>
<evidence type="ECO:0000313" key="5">
    <source>
        <dbReference type="EMBL" id="KAF2237292.1"/>
    </source>
</evidence>
<gene>
    <name evidence="5" type="ORF">EV356DRAFT_31122</name>
</gene>
<dbReference type="PANTHER" id="PTHR48105">
    <property type="entry name" value="THIOREDOXIN REDUCTASE 1-RELATED-RELATED"/>
    <property type="match status" value="1"/>
</dbReference>
<keyword evidence="3" id="KW-0560">Oxidoreductase</keyword>
<comment type="similarity">
    <text evidence="1">Belongs to the class-II pyridine nucleotide-disulfide oxidoreductase family.</text>
</comment>
<evidence type="ECO:0000256" key="2">
    <source>
        <dbReference type="ARBA" id="ARBA00022630"/>
    </source>
</evidence>
<dbReference type="Pfam" id="PF07992">
    <property type="entry name" value="Pyr_redox_2"/>
    <property type="match status" value="1"/>
</dbReference>
<accession>A0A6A6HHC0</accession>
<organism evidence="5 6">
    <name type="scientific">Viridothelium virens</name>
    <name type="common">Speckled blister lichen</name>
    <name type="synonym">Trypethelium virens</name>
    <dbReference type="NCBI Taxonomy" id="1048519"/>
    <lineage>
        <taxon>Eukaryota</taxon>
        <taxon>Fungi</taxon>
        <taxon>Dikarya</taxon>
        <taxon>Ascomycota</taxon>
        <taxon>Pezizomycotina</taxon>
        <taxon>Dothideomycetes</taxon>
        <taxon>Dothideomycetes incertae sedis</taxon>
        <taxon>Trypetheliales</taxon>
        <taxon>Trypetheliaceae</taxon>
        <taxon>Viridothelium</taxon>
    </lineage>
</organism>
<dbReference type="InterPro" id="IPR036188">
    <property type="entry name" value="FAD/NAD-bd_sf"/>
</dbReference>
<evidence type="ECO:0000256" key="3">
    <source>
        <dbReference type="ARBA" id="ARBA00023002"/>
    </source>
</evidence>
<dbReference type="AlphaFoldDB" id="A0A6A6HHC0"/>
<evidence type="ECO:0000259" key="4">
    <source>
        <dbReference type="Pfam" id="PF07992"/>
    </source>
</evidence>
<dbReference type="InterPro" id="IPR050097">
    <property type="entry name" value="Ferredoxin-NADP_redctase_2"/>
</dbReference>
<name>A0A6A6HHC0_VIRVR</name>
<dbReference type="GO" id="GO:0097237">
    <property type="term" value="P:cellular response to toxic substance"/>
    <property type="evidence" value="ECO:0007669"/>
    <property type="project" value="UniProtKB-ARBA"/>
</dbReference>
<dbReference type="Proteomes" id="UP000800092">
    <property type="component" value="Unassembled WGS sequence"/>
</dbReference>
<evidence type="ECO:0000256" key="1">
    <source>
        <dbReference type="ARBA" id="ARBA00009333"/>
    </source>
</evidence>
<dbReference type="PRINTS" id="PR00368">
    <property type="entry name" value="FADPNR"/>
</dbReference>
<keyword evidence="2" id="KW-0285">Flavoprotein</keyword>
<dbReference type="PRINTS" id="PR00469">
    <property type="entry name" value="PNDRDTASEII"/>
</dbReference>
<proteinExistence type="inferred from homology"/>
<dbReference type="OrthoDB" id="10260355at2759"/>
<dbReference type="SUPFAM" id="SSF51905">
    <property type="entry name" value="FAD/NAD(P)-binding domain"/>
    <property type="match status" value="1"/>
</dbReference>